<dbReference type="EnsemblMetazoa" id="XM_019995974.1">
    <property type="protein sequence ID" value="XP_019851533.1"/>
    <property type="gene ID" value="LOC100636576"/>
</dbReference>
<proteinExistence type="inferred from homology"/>
<dbReference type="RefSeq" id="XP_019851533.1">
    <property type="nucleotide sequence ID" value="XM_019995974.1"/>
</dbReference>
<dbReference type="GO" id="GO:0008146">
    <property type="term" value="F:sulfotransferase activity"/>
    <property type="evidence" value="ECO:0007669"/>
    <property type="project" value="InterPro"/>
</dbReference>
<comment type="similarity">
    <text evidence="1">Belongs to the sulfotransferase 1 family.</text>
</comment>
<accession>A0AAN0J490</accession>
<evidence type="ECO:0000313" key="5">
    <source>
        <dbReference type="Proteomes" id="UP000007879"/>
    </source>
</evidence>
<dbReference type="InterPro" id="IPR000863">
    <property type="entry name" value="Sulfotransferase_dom"/>
</dbReference>
<evidence type="ECO:0000259" key="3">
    <source>
        <dbReference type="Pfam" id="PF00685"/>
    </source>
</evidence>
<dbReference type="InterPro" id="IPR027417">
    <property type="entry name" value="P-loop_NTPase"/>
</dbReference>
<evidence type="ECO:0000256" key="1">
    <source>
        <dbReference type="ARBA" id="ARBA00005771"/>
    </source>
</evidence>
<dbReference type="SUPFAM" id="SSF52540">
    <property type="entry name" value="P-loop containing nucleoside triphosphate hydrolases"/>
    <property type="match status" value="1"/>
</dbReference>
<name>A0AAN0J490_AMPQE</name>
<dbReference type="Pfam" id="PF00685">
    <property type="entry name" value="Sulfotransfer_1"/>
    <property type="match status" value="1"/>
</dbReference>
<dbReference type="AlphaFoldDB" id="A0AAN0J490"/>
<dbReference type="GeneID" id="100636576"/>
<reference evidence="5" key="1">
    <citation type="journal article" date="2010" name="Nature">
        <title>The Amphimedon queenslandica genome and the evolution of animal complexity.</title>
        <authorList>
            <person name="Srivastava M."/>
            <person name="Simakov O."/>
            <person name="Chapman J."/>
            <person name="Fahey B."/>
            <person name="Gauthier M.E."/>
            <person name="Mitros T."/>
            <person name="Richards G.S."/>
            <person name="Conaco C."/>
            <person name="Dacre M."/>
            <person name="Hellsten U."/>
            <person name="Larroux C."/>
            <person name="Putnam N.H."/>
            <person name="Stanke M."/>
            <person name="Adamska M."/>
            <person name="Darling A."/>
            <person name="Degnan S.M."/>
            <person name="Oakley T.H."/>
            <person name="Plachetzki D.C."/>
            <person name="Zhai Y."/>
            <person name="Adamski M."/>
            <person name="Calcino A."/>
            <person name="Cummins S.F."/>
            <person name="Goodstein D.M."/>
            <person name="Harris C."/>
            <person name="Jackson D.J."/>
            <person name="Leys S.P."/>
            <person name="Shu S."/>
            <person name="Woodcroft B.J."/>
            <person name="Vervoort M."/>
            <person name="Kosik K.S."/>
            <person name="Manning G."/>
            <person name="Degnan B.M."/>
            <person name="Rokhsar D.S."/>
        </authorList>
    </citation>
    <scope>NUCLEOTIDE SEQUENCE [LARGE SCALE GENOMIC DNA]</scope>
</reference>
<protein>
    <recommendedName>
        <fullName evidence="3">Sulfotransferase domain-containing protein</fullName>
    </recommendedName>
</protein>
<keyword evidence="5" id="KW-1185">Reference proteome</keyword>
<dbReference type="Gene3D" id="3.40.50.300">
    <property type="entry name" value="P-loop containing nucleotide triphosphate hydrolases"/>
    <property type="match status" value="1"/>
</dbReference>
<dbReference type="KEGG" id="aqu:100636576"/>
<dbReference type="PANTHER" id="PTHR11783">
    <property type="entry name" value="SULFOTRANSFERASE SULT"/>
    <property type="match status" value="1"/>
</dbReference>
<feature type="domain" description="Sulfotransferase" evidence="3">
    <location>
        <begin position="36"/>
        <end position="279"/>
    </location>
</feature>
<evidence type="ECO:0000256" key="2">
    <source>
        <dbReference type="ARBA" id="ARBA00022679"/>
    </source>
</evidence>
<reference evidence="4" key="2">
    <citation type="submission" date="2024-06" db="UniProtKB">
        <authorList>
            <consortium name="EnsemblMetazoa"/>
        </authorList>
    </citation>
    <scope>IDENTIFICATION</scope>
</reference>
<keyword evidence="2" id="KW-0808">Transferase</keyword>
<evidence type="ECO:0000313" key="4">
    <source>
        <dbReference type="EnsemblMetazoa" id="XP_019851533.1"/>
    </source>
</evidence>
<sequence length="286" mass="33148">MSEASLNLPYYERVPLTHYINVDWVKELVHFPVSTDDLFIATYLKSGTTWTQQIVSLIQTGGEDSSEHVFNNVPWFEMLGKDAVMALPKPKAMKTHLSYHMMPGRDPAATPAKYIYVARNPKDVAVSFYFHCLRYKCYKFTGSWNTFFELYMKGEVDFGLWSDHVLEWWRHKDADNILFLKYEDMKRDLTSAVQSIADFMGSDLNESIIQKISRKCSFENMKLNPLANPDDLLEVKVKIKNDASSGFLRKGDIGDWRNYFSSEQSVRVDDEFVKKVAESGLEFDYD</sequence>
<organism evidence="4 5">
    <name type="scientific">Amphimedon queenslandica</name>
    <name type="common">Sponge</name>
    <dbReference type="NCBI Taxonomy" id="400682"/>
    <lineage>
        <taxon>Eukaryota</taxon>
        <taxon>Metazoa</taxon>
        <taxon>Porifera</taxon>
        <taxon>Demospongiae</taxon>
        <taxon>Heteroscleromorpha</taxon>
        <taxon>Haplosclerida</taxon>
        <taxon>Niphatidae</taxon>
        <taxon>Amphimedon</taxon>
    </lineage>
</organism>
<dbReference type="Proteomes" id="UP000007879">
    <property type="component" value="Unassembled WGS sequence"/>
</dbReference>